<proteinExistence type="predicted"/>
<keyword evidence="3" id="KW-1185">Reference proteome</keyword>
<evidence type="ECO:0008006" key="4">
    <source>
        <dbReference type="Google" id="ProtNLM"/>
    </source>
</evidence>
<dbReference type="EMBL" id="BAAFSV010000004">
    <property type="protein sequence ID" value="GAB1317848.1"/>
    <property type="molecule type" value="Genomic_DNA"/>
</dbReference>
<accession>A0ABQ0GJB2</accession>
<evidence type="ECO:0000313" key="3">
    <source>
        <dbReference type="Proteomes" id="UP001628179"/>
    </source>
</evidence>
<keyword evidence="1" id="KW-0472">Membrane</keyword>
<dbReference type="GeneID" id="98178801"/>
<feature type="transmembrane region" description="Helical" evidence="1">
    <location>
        <begin position="158"/>
        <end position="181"/>
    </location>
</feature>
<feature type="transmembrane region" description="Helical" evidence="1">
    <location>
        <begin position="52"/>
        <end position="72"/>
    </location>
</feature>
<gene>
    <name evidence="2" type="ORF">MFIFM68171_08058</name>
</gene>
<feature type="transmembrane region" description="Helical" evidence="1">
    <location>
        <begin position="79"/>
        <end position="100"/>
    </location>
</feature>
<reference evidence="2 3" key="1">
    <citation type="submission" date="2024-09" db="EMBL/GenBank/DDBJ databases">
        <title>Itraconazole resistance in Madurella fahalii resulting from another homologue of gene encoding cytochrome P450 14-alpha sterol demethylase (CYP51).</title>
        <authorList>
            <person name="Yoshioka I."/>
            <person name="Fahal A.H."/>
            <person name="Kaneko S."/>
            <person name="Yaguchi T."/>
        </authorList>
    </citation>
    <scope>NUCLEOTIDE SEQUENCE [LARGE SCALE GENOMIC DNA]</scope>
    <source>
        <strain evidence="2 3">IFM 68171</strain>
    </source>
</reference>
<keyword evidence="1" id="KW-1133">Transmembrane helix</keyword>
<dbReference type="Proteomes" id="UP001628179">
    <property type="component" value="Unassembled WGS sequence"/>
</dbReference>
<organism evidence="2 3">
    <name type="scientific">Madurella fahalii</name>
    <dbReference type="NCBI Taxonomy" id="1157608"/>
    <lineage>
        <taxon>Eukaryota</taxon>
        <taxon>Fungi</taxon>
        <taxon>Dikarya</taxon>
        <taxon>Ascomycota</taxon>
        <taxon>Pezizomycotina</taxon>
        <taxon>Sordariomycetes</taxon>
        <taxon>Sordariomycetidae</taxon>
        <taxon>Sordariales</taxon>
        <taxon>Sordariales incertae sedis</taxon>
        <taxon>Madurella</taxon>
    </lineage>
</organism>
<name>A0ABQ0GJB2_9PEZI</name>
<comment type="caution">
    <text evidence="2">The sequence shown here is derived from an EMBL/GenBank/DDBJ whole genome shotgun (WGS) entry which is preliminary data.</text>
</comment>
<keyword evidence="1" id="KW-0812">Transmembrane</keyword>
<evidence type="ECO:0000313" key="2">
    <source>
        <dbReference type="EMBL" id="GAB1317848.1"/>
    </source>
</evidence>
<dbReference type="RefSeq" id="XP_070919579.1">
    <property type="nucleotide sequence ID" value="XM_071063478.1"/>
</dbReference>
<feature type="transmembrane region" description="Helical" evidence="1">
    <location>
        <begin position="12"/>
        <end position="37"/>
    </location>
</feature>
<sequence>MRFQAPQLGALGVTFSVMRACQFVSLIACIGLCANFINEIANAGHNPPSELIGTLTVAITAVIYVVITYILYYDNMLSFLITGGLDGLLLIASIVVASLVGKPLSKLNCAALPTAPAAEVHTLFSPSPYSLRTSAITKTLDYFTFVTLDQPICYEIKAVWGLSIALCVLFAFSALGCISLWHRLRRDAAGVKDIEG</sequence>
<evidence type="ECO:0000256" key="1">
    <source>
        <dbReference type="SAM" id="Phobius"/>
    </source>
</evidence>
<protein>
    <recommendedName>
        <fullName evidence="4">MARVEL domain-containing protein</fullName>
    </recommendedName>
</protein>